<evidence type="ECO:0000256" key="3">
    <source>
        <dbReference type="ARBA" id="ARBA00023082"/>
    </source>
</evidence>
<protein>
    <submittedName>
        <fullName evidence="8">RNA polymerase sigma-70 factor (ECF subfamily)</fullName>
    </submittedName>
</protein>
<dbReference type="InterPro" id="IPR007627">
    <property type="entry name" value="RNA_pol_sigma70_r2"/>
</dbReference>
<dbReference type="GO" id="GO:0003677">
    <property type="term" value="F:DNA binding"/>
    <property type="evidence" value="ECO:0007669"/>
    <property type="project" value="UniProtKB-KW"/>
</dbReference>
<evidence type="ECO:0000256" key="5">
    <source>
        <dbReference type="ARBA" id="ARBA00023163"/>
    </source>
</evidence>
<evidence type="ECO:0000259" key="7">
    <source>
        <dbReference type="Pfam" id="PF04545"/>
    </source>
</evidence>
<evidence type="ECO:0000256" key="1">
    <source>
        <dbReference type="ARBA" id="ARBA00010641"/>
    </source>
</evidence>
<feature type="domain" description="RNA polymerase sigma-70 region 4" evidence="7">
    <location>
        <begin position="113"/>
        <end position="162"/>
    </location>
</feature>
<evidence type="ECO:0000256" key="2">
    <source>
        <dbReference type="ARBA" id="ARBA00023015"/>
    </source>
</evidence>
<dbReference type="Gene3D" id="1.10.1740.10">
    <property type="match status" value="1"/>
</dbReference>
<dbReference type="PANTHER" id="PTHR43133">
    <property type="entry name" value="RNA POLYMERASE ECF-TYPE SIGMA FACTO"/>
    <property type="match status" value="1"/>
</dbReference>
<dbReference type="Proteomes" id="UP000276055">
    <property type="component" value="Unassembled WGS sequence"/>
</dbReference>
<keyword evidence="4" id="KW-0238">DNA-binding</keyword>
<dbReference type="InterPro" id="IPR013325">
    <property type="entry name" value="RNA_pol_sigma_r2"/>
</dbReference>
<feature type="domain" description="RNA polymerase sigma-70 region 2" evidence="6">
    <location>
        <begin position="11"/>
        <end position="75"/>
    </location>
</feature>
<dbReference type="NCBIfam" id="TIGR02937">
    <property type="entry name" value="sigma70-ECF"/>
    <property type="match status" value="1"/>
</dbReference>
<dbReference type="InterPro" id="IPR013324">
    <property type="entry name" value="RNA_pol_sigma_r3/r4-like"/>
</dbReference>
<dbReference type="InterPro" id="IPR039425">
    <property type="entry name" value="RNA_pol_sigma-70-like"/>
</dbReference>
<dbReference type="SUPFAM" id="SSF88946">
    <property type="entry name" value="Sigma2 domain of RNA polymerase sigma factors"/>
    <property type="match status" value="1"/>
</dbReference>
<proteinExistence type="inferred from homology"/>
<sequence>MPLDDDVVAAIYRDHGAALKRFVLGACRDAQLADDVVQETVLRVWQRAPQITGSLRSYLFRTARNIMIDHYRKARGRPQETGERDVAATPDGTIPDAAGRIDDLLNKILMEEALLRLSTEHREVLVALHYRRYTVQEASAHLKIPSGTVKSRAFYAVRALRAILDEMGVHR</sequence>
<dbReference type="GO" id="GO:0006352">
    <property type="term" value="P:DNA-templated transcription initiation"/>
    <property type="evidence" value="ECO:0007669"/>
    <property type="project" value="InterPro"/>
</dbReference>
<organism evidence="8 9">
    <name type="scientific">Arthrobacter oryzae</name>
    <dbReference type="NCBI Taxonomy" id="409290"/>
    <lineage>
        <taxon>Bacteria</taxon>
        <taxon>Bacillati</taxon>
        <taxon>Actinomycetota</taxon>
        <taxon>Actinomycetes</taxon>
        <taxon>Micrococcales</taxon>
        <taxon>Micrococcaceae</taxon>
        <taxon>Arthrobacter</taxon>
    </lineage>
</organism>
<accession>A0A495EF57</accession>
<evidence type="ECO:0000256" key="4">
    <source>
        <dbReference type="ARBA" id="ARBA00023125"/>
    </source>
</evidence>
<dbReference type="Gene3D" id="1.10.10.10">
    <property type="entry name" value="Winged helix-like DNA-binding domain superfamily/Winged helix DNA-binding domain"/>
    <property type="match status" value="1"/>
</dbReference>
<dbReference type="PANTHER" id="PTHR43133:SF52">
    <property type="entry name" value="ECF RNA POLYMERASE SIGMA FACTOR SIGL"/>
    <property type="match status" value="1"/>
</dbReference>
<keyword evidence="3" id="KW-0731">Sigma factor</keyword>
<comment type="caution">
    <text evidence="8">The sequence shown here is derived from an EMBL/GenBank/DDBJ whole genome shotgun (WGS) entry which is preliminary data.</text>
</comment>
<keyword evidence="2" id="KW-0805">Transcription regulation</keyword>
<comment type="similarity">
    <text evidence="1">Belongs to the sigma-70 factor family. ECF subfamily.</text>
</comment>
<dbReference type="GO" id="GO:0016987">
    <property type="term" value="F:sigma factor activity"/>
    <property type="evidence" value="ECO:0007669"/>
    <property type="project" value="UniProtKB-KW"/>
</dbReference>
<reference evidence="8 9" key="1">
    <citation type="submission" date="2018-10" db="EMBL/GenBank/DDBJ databases">
        <title>Genomic Encyclopedia of Type Strains, Phase IV (KMG-IV): sequencing the most valuable type-strain genomes for metagenomic binning, comparative biology and taxonomic classification.</title>
        <authorList>
            <person name="Goeker M."/>
        </authorList>
    </citation>
    <scope>NUCLEOTIDE SEQUENCE [LARGE SCALE GENOMIC DNA]</scope>
    <source>
        <strain evidence="8 9">DSM 25586</strain>
    </source>
</reference>
<evidence type="ECO:0000313" key="9">
    <source>
        <dbReference type="Proteomes" id="UP000276055"/>
    </source>
</evidence>
<dbReference type="EMBL" id="RBIR01000007">
    <property type="protein sequence ID" value="RKR15524.1"/>
    <property type="molecule type" value="Genomic_DNA"/>
</dbReference>
<evidence type="ECO:0000313" key="8">
    <source>
        <dbReference type="EMBL" id="RKR15524.1"/>
    </source>
</evidence>
<name>A0A495EF57_9MICC</name>
<dbReference type="RefSeq" id="WP_120954682.1">
    <property type="nucleotide sequence ID" value="NZ_RBIR01000007.1"/>
</dbReference>
<dbReference type="Pfam" id="PF04542">
    <property type="entry name" value="Sigma70_r2"/>
    <property type="match status" value="1"/>
</dbReference>
<dbReference type="OrthoDB" id="9811152at2"/>
<dbReference type="AlphaFoldDB" id="A0A495EF57"/>
<dbReference type="InterPro" id="IPR007630">
    <property type="entry name" value="RNA_pol_sigma70_r4"/>
</dbReference>
<dbReference type="SUPFAM" id="SSF88659">
    <property type="entry name" value="Sigma3 and sigma4 domains of RNA polymerase sigma factors"/>
    <property type="match status" value="1"/>
</dbReference>
<keyword evidence="5" id="KW-0804">Transcription</keyword>
<gene>
    <name evidence="8" type="ORF">C8D78_3045</name>
</gene>
<evidence type="ECO:0000259" key="6">
    <source>
        <dbReference type="Pfam" id="PF04542"/>
    </source>
</evidence>
<dbReference type="InterPro" id="IPR036388">
    <property type="entry name" value="WH-like_DNA-bd_sf"/>
</dbReference>
<dbReference type="Pfam" id="PF04545">
    <property type="entry name" value="Sigma70_r4"/>
    <property type="match status" value="1"/>
</dbReference>
<dbReference type="InterPro" id="IPR014284">
    <property type="entry name" value="RNA_pol_sigma-70_dom"/>
</dbReference>